<evidence type="ECO:0000313" key="1">
    <source>
        <dbReference type="EMBL" id="KAF8869003.1"/>
    </source>
</evidence>
<name>A0A9P5N7W6_GYMJU</name>
<proteinExistence type="predicted"/>
<gene>
    <name evidence="1" type="ORF">CPB84DRAFT_1805593</name>
</gene>
<protein>
    <submittedName>
        <fullName evidence="1">Uncharacterized protein</fullName>
    </submittedName>
</protein>
<dbReference type="AlphaFoldDB" id="A0A9P5N7W6"/>
<organism evidence="1 2">
    <name type="scientific">Gymnopilus junonius</name>
    <name type="common">Spectacular rustgill mushroom</name>
    <name type="synonym">Gymnopilus spectabilis subsp. junonius</name>
    <dbReference type="NCBI Taxonomy" id="109634"/>
    <lineage>
        <taxon>Eukaryota</taxon>
        <taxon>Fungi</taxon>
        <taxon>Dikarya</taxon>
        <taxon>Basidiomycota</taxon>
        <taxon>Agaricomycotina</taxon>
        <taxon>Agaricomycetes</taxon>
        <taxon>Agaricomycetidae</taxon>
        <taxon>Agaricales</taxon>
        <taxon>Agaricineae</taxon>
        <taxon>Hymenogastraceae</taxon>
        <taxon>Gymnopilus</taxon>
    </lineage>
</organism>
<dbReference type="EMBL" id="JADNYJ010000508">
    <property type="protein sequence ID" value="KAF8869003.1"/>
    <property type="molecule type" value="Genomic_DNA"/>
</dbReference>
<reference evidence="1" key="1">
    <citation type="submission" date="2020-11" db="EMBL/GenBank/DDBJ databases">
        <authorList>
            <consortium name="DOE Joint Genome Institute"/>
            <person name="Ahrendt S."/>
            <person name="Riley R."/>
            <person name="Andreopoulos W."/>
            <person name="LaButti K."/>
            <person name="Pangilinan J."/>
            <person name="Ruiz-duenas F.J."/>
            <person name="Barrasa J.M."/>
            <person name="Sanchez-Garcia M."/>
            <person name="Camarero S."/>
            <person name="Miyauchi S."/>
            <person name="Serrano A."/>
            <person name="Linde D."/>
            <person name="Babiker R."/>
            <person name="Drula E."/>
            <person name="Ayuso-Fernandez I."/>
            <person name="Pacheco R."/>
            <person name="Padilla G."/>
            <person name="Ferreira P."/>
            <person name="Barriuso J."/>
            <person name="Kellner H."/>
            <person name="Castanera R."/>
            <person name="Alfaro M."/>
            <person name="Ramirez L."/>
            <person name="Pisabarro A.G."/>
            <person name="Kuo A."/>
            <person name="Tritt A."/>
            <person name="Lipzen A."/>
            <person name="He G."/>
            <person name="Yan M."/>
            <person name="Ng V."/>
            <person name="Cullen D."/>
            <person name="Martin F."/>
            <person name="Rosso M.-N."/>
            <person name="Henrissat B."/>
            <person name="Hibbett D."/>
            <person name="Martinez A.T."/>
            <person name="Grigoriev I.V."/>
        </authorList>
    </citation>
    <scope>NUCLEOTIDE SEQUENCE</scope>
    <source>
        <strain evidence="1">AH 44721</strain>
    </source>
</reference>
<dbReference type="Proteomes" id="UP000724874">
    <property type="component" value="Unassembled WGS sequence"/>
</dbReference>
<keyword evidence="2" id="KW-1185">Reference proteome</keyword>
<evidence type="ECO:0000313" key="2">
    <source>
        <dbReference type="Proteomes" id="UP000724874"/>
    </source>
</evidence>
<sequence>MTPLFSAPSSPLDISHLRSLKLEGIWSVSDINGMLNLCSNTLKELDFFPSLRVPSQRPFVVQTLDFGILLNLNCLIIHTGIHSFRSTSPRENRNLFRIASALRTLPFNTFHPMQLRLTLKVLFHYLKSFQIGVSSLPDWSDFTSVLDDNRMYFANVKIEFQCPKFDRQLGLLDTFRPHLVDIMDKNEVLTKFREEGVLSYEYF</sequence>
<accession>A0A9P5N7W6</accession>
<comment type="caution">
    <text evidence="1">The sequence shown here is derived from an EMBL/GenBank/DDBJ whole genome shotgun (WGS) entry which is preliminary data.</text>
</comment>